<dbReference type="PANTHER" id="PTHR43784">
    <property type="entry name" value="GDSL-LIKE LIPASE/ACYLHYDROLASE, PUTATIVE (AFU_ORTHOLOGUE AFUA_2G00820)-RELATED"/>
    <property type="match status" value="1"/>
</dbReference>
<dbReference type="PANTHER" id="PTHR43784:SF2">
    <property type="entry name" value="GDSL-LIKE LIPASE_ACYLHYDROLASE, PUTATIVE (AFU_ORTHOLOGUE AFUA_2G00820)-RELATED"/>
    <property type="match status" value="1"/>
</dbReference>
<dbReference type="EMBL" id="QRBE01000006">
    <property type="protein sequence ID" value="RDS81152.1"/>
    <property type="molecule type" value="Genomic_DNA"/>
</dbReference>
<name>A0A370WYE3_9GAMM</name>
<evidence type="ECO:0000313" key="3">
    <source>
        <dbReference type="EMBL" id="RDS81152.1"/>
    </source>
</evidence>
<feature type="signal peptide" evidence="1">
    <location>
        <begin position="1"/>
        <end position="28"/>
    </location>
</feature>
<feature type="chain" id="PRO_5016795827" evidence="1">
    <location>
        <begin position="29"/>
        <end position="418"/>
    </location>
</feature>
<dbReference type="Pfam" id="PF13472">
    <property type="entry name" value="Lipase_GDSL_2"/>
    <property type="match status" value="1"/>
</dbReference>
<sequence>MKFIRKDFKNIALIASLVCATACFQAQAAAPSQAWIATWGSAQQIPEPQNALPANDLHDATVRQIFHLSVAGKKLRVKVSNAFGITALHFSSVHIARPLAANSPAIDPASDRALSFAGAPDVTVPAGAEYLSDPVDYPVDALSNLAVTFHLDDAPSVETGHPGSRATTYVVHGNSVGAARFTAPEKVEHWYQVTEVDVQASPATGSIVALGDSITDGHASTTNGNDRWPDVLAKRLQQSPATRTIGVVNKGIGGNHLLTDGLGPNALARFDRDALAPSGVRWLIVFEGVNDLGGMARAGDVSKADHDDLVHRIIAAYQQIIDRAHAHGIDVIGGTITPFAGSDYYHPGPLTEADRQTINAWIRTPGHFDAVVDFDAVVRDPHQPDRLLPAYDCGDHLHPSPVGYRAMGEAIPLSLFKR</sequence>
<dbReference type="AlphaFoldDB" id="A0A370WYE3"/>
<dbReference type="SUPFAM" id="SSF52266">
    <property type="entry name" value="SGNH hydrolase"/>
    <property type="match status" value="1"/>
</dbReference>
<keyword evidence="4" id="KW-1185">Reference proteome</keyword>
<gene>
    <name evidence="3" type="ORF">DWU98_11455</name>
</gene>
<dbReference type="RefSeq" id="WP_115495708.1">
    <property type="nucleotide sequence ID" value="NZ_QRBE01000006.1"/>
</dbReference>
<dbReference type="InterPro" id="IPR013830">
    <property type="entry name" value="SGNH_hydro"/>
</dbReference>
<feature type="domain" description="SGNH hydrolase-type esterase" evidence="2">
    <location>
        <begin position="209"/>
        <end position="406"/>
    </location>
</feature>
<proteinExistence type="predicted"/>
<dbReference type="InterPro" id="IPR053140">
    <property type="entry name" value="GDSL_Rv0518-like"/>
</dbReference>
<dbReference type="InterPro" id="IPR036514">
    <property type="entry name" value="SGNH_hydro_sf"/>
</dbReference>
<protein>
    <submittedName>
        <fullName evidence="3">SGNH/GDSL hydrolase family protein</fullName>
    </submittedName>
</protein>
<keyword evidence="3" id="KW-0378">Hydrolase</keyword>
<evidence type="ECO:0000259" key="2">
    <source>
        <dbReference type="Pfam" id="PF13472"/>
    </source>
</evidence>
<dbReference type="Gene3D" id="3.40.50.1110">
    <property type="entry name" value="SGNH hydrolase"/>
    <property type="match status" value="1"/>
</dbReference>
<dbReference type="CDD" id="cd01830">
    <property type="entry name" value="XynE_like"/>
    <property type="match status" value="1"/>
</dbReference>
<accession>A0A370WYE3</accession>
<dbReference type="Proteomes" id="UP000254258">
    <property type="component" value="Unassembled WGS sequence"/>
</dbReference>
<keyword evidence="1" id="KW-0732">Signal</keyword>
<organism evidence="3 4">
    <name type="scientific">Dyella monticola</name>
    <dbReference type="NCBI Taxonomy" id="1927958"/>
    <lineage>
        <taxon>Bacteria</taxon>
        <taxon>Pseudomonadati</taxon>
        <taxon>Pseudomonadota</taxon>
        <taxon>Gammaproteobacteria</taxon>
        <taxon>Lysobacterales</taxon>
        <taxon>Rhodanobacteraceae</taxon>
        <taxon>Dyella</taxon>
    </lineage>
</organism>
<evidence type="ECO:0000256" key="1">
    <source>
        <dbReference type="SAM" id="SignalP"/>
    </source>
</evidence>
<reference evidence="3 4" key="1">
    <citation type="submission" date="2018-07" db="EMBL/GenBank/DDBJ databases">
        <title>Dyella monticola sp. nov. and Dyella psychrodurans sp. nov. isolated from monsoon evergreen broad-leaved forest soil of Dinghu Mountain, China.</title>
        <authorList>
            <person name="Gao Z."/>
            <person name="Qiu L."/>
        </authorList>
    </citation>
    <scope>NUCLEOTIDE SEQUENCE [LARGE SCALE GENOMIC DNA]</scope>
    <source>
        <strain evidence="3 4">4G-K06</strain>
    </source>
</reference>
<comment type="caution">
    <text evidence="3">The sequence shown here is derived from an EMBL/GenBank/DDBJ whole genome shotgun (WGS) entry which is preliminary data.</text>
</comment>
<dbReference type="OrthoDB" id="1828825at2"/>
<evidence type="ECO:0000313" key="4">
    <source>
        <dbReference type="Proteomes" id="UP000254258"/>
    </source>
</evidence>
<dbReference type="GO" id="GO:0016788">
    <property type="term" value="F:hydrolase activity, acting on ester bonds"/>
    <property type="evidence" value="ECO:0007669"/>
    <property type="project" value="UniProtKB-ARBA"/>
</dbReference>